<dbReference type="AlphaFoldDB" id="A0A1L6MX64"/>
<sequence length="333" mass="37399">MKFKKAVVGYAYVFFYLFCLLIFSVLIFPYARLKQKLELLLQNKIVDASSSPSPPDVHVEIGNMRSYWLSGWRWEDINIRSTPLDSKEEPWEITIAKATLRLSLFPLLWGQRKIDAVVHIAVGSIETEWITASNWQRVVVEVSEFELSHGGFLKSLLGLPIEGKIAGRVDLKIPQNDVKKAEGEIAFEASEIIVGDGRAKIKDTLALPPIKLGSFKLNAETKEGVVKLLKLNTSGNDVDLQAEGRLYLQDPFLKSTLDLQVRFRVNDIYKKKSEIAQSLFGAPNSSIPALFDLVDPKVKQAKRADGFYSWHVRGPFKQVDVQPIRASSASGLR</sequence>
<keyword evidence="1" id="KW-0812">Transmembrane</keyword>
<evidence type="ECO:0000313" key="2">
    <source>
        <dbReference type="EMBL" id="APS00026.1"/>
    </source>
</evidence>
<dbReference type="Proteomes" id="UP000185544">
    <property type="component" value="Chromosome"/>
</dbReference>
<keyword evidence="1" id="KW-1133">Transmembrane helix</keyword>
<accession>A0A1L6MX64</accession>
<dbReference type="NCBIfam" id="TIGR04411">
    <property type="entry name" value="T2SS_GspN_Lepto"/>
    <property type="match status" value="1"/>
</dbReference>
<name>A0A1L6MX64_9BACT</name>
<dbReference type="OrthoDB" id="5492083at2"/>
<dbReference type="RefSeq" id="WP_075276692.1">
    <property type="nucleotide sequence ID" value="NZ_CP016908.1"/>
</dbReference>
<reference evidence="2 3" key="1">
    <citation type="submission" date="2016-08" db="EMBL/GenBank/DDBJ databases">
        <title>Identification and validation of antigenic proteins from Pajaroellobacter abortibovis using de-novo genome sequence assembly and reverse vaccinology.</title>
        <authorList>
            <person name="Welly B.T."/>
            <person name="Miller M.R."/>
            <person name="Stott J.L."/>
            <person name="Blanchard M.T."/>
            <person name="Islas-Trejo A.D."/>
            <person name="O'Rourke S.M."/>
            <person name="Young A.E."/>
            <person name="Medrano J.F."/>
            <person name="Van Eenennaam A.L."/>
        </authorList>
    </citation>
    <scope>NUCLEOTIDE SEQUENCE [LARGE SCALE GENOMIC DNA]</scope>
    <source>
        <strain evidence="2 3">BTF92-0548A/99-0131</strain>
    </source>
</reference>
<keyword evidence="1" id="KW-0472">Membrane</keyword>
<gene>
    <name evidence="2" type="ORF">BCY86_04500</name>
</gene>
<dbReference type="KEGG" id="pabo:BCY86_04500"/>
<organism evidence="2 3">
    <name type="scientific">Pajaroellobacter abortibovis</name>
    <dbReference type="NCBI Taxonomy" id="1882918"/>
    <lineage>
        <taxon>Bacteria</taxon>
        <taxon>Pseudomonadati</taxon>
        <taxon>Myxococcota</taxon>
        <taxon>Polyangia</taxon>
        <taxon>Polyangiales</taxon>
        <taxon>Polyangiaceae</taxon>
    </lineage>
</organism>
<dbReference type="InterPro" id="IPR030925">
    <property type="entry name" value="T2SS_GspN_Lepto"/>
</dbReference>
<protein>
    <submittedName>
        <fullName evidence="2">Type II secretion system protein GspN</fullName>
    </submittedName>
</protein>
<evidence type="ECO:0000313" key="3">
    <source>
        <dbReference type="Proteomes" id="UP000185544"/>
    </source>
</evidence>
<evidence type="ECO:0000256" key="1">
    <source>
        <dbReference type="SAM" id="Phobius"/>
    </source>
</evidence>
<proteinExistence type="predicted"/>
<dbReference type="STRING" id="1882918.BCY86_04500"/>
<feature type="transmembrane region" description="Helical" evidence="1">
    <location>
        <begin position="7"/>
        <end position="31"/>
    </location>
</feature>
<keyword evidence="3" id="KW-1185">Reference proteome</keyword>
<dbReference type="EMBL" id="CP016908">
    <property type="protein sequence ID" value="APS00026.1"/>
    <property type="molecule type" value="Genomic_DNA"/>
</dbReference>